<dbReference type="Gene3D" id="3.90.226.10">
    <property type="entry name" value="2-enoyl-CoA Hydratase, Chain A, domain 1"/>
    <property type="match status" value="1"/>
</dbReference>
<dbReference type="AlphaFoldDB" id="V2X582"/>
<dbReference type="PANTHER" id="PTHR37049:SF4">
    <property type="entry name" value="RHODANESE DOMAIN-CONTAINING PROTEIN"/>
    <property type="match status" value="1"/>
</dbReference>
<dbReference type="PANTHER" id="PTHR37049">
    <property type="entry name" value="PEPTIDASE S41 FAMILY PROTEIN"/>
    <property type="match status" value="1"/>
</dbReference>
<dbReference type="KEGG" id="mrr:Moror_10892"/>
<keyword evidence="3" id="KW-1185">Reference proteome</keyword>
<feature type="chain" id="PRO_5004713457" evidence="1">
    <location>
        <begin position="20"/>
        <end position="674"/>
    </location>
</feature>
<proteinExistence type="predicted"/>
<dbReference type="EMBL" id="AWSO01000721">
    <property type="protein sequence ID" value="ESK87941.1"/>
    <property type="molecule type" value="Genomic_DNA"/>
</dbReference>
<dbReference type="GO" id="GO:0008236">
    <property type="term" value="F:serine-type peptidase activity"/>
    <property type="evidence" value="ECO:0007669"/>
    <property type="project" value="InterPro"/>
</dbReference>
<dbReference type="GO" id="GO:0006508">
    <property type="term" value="P:proteolysis"/>
    <property type="evidence" value="ECO:0007669"/>
    <property type="project" value="InterPro"/>
</dbReference>
<gene>
    <name evidence="2" type="ORF">Moror_10892</name>
</gene>
<feature type="signal peptide" evidence="1">
    <location>
        <begin position="1"/>
        <end position="19"/>
    </location>
</feature>
<dbReference type="OrthoDB" id="27214at2759"/>
<evidence type="ECO:0000256" key="1">
    <source>
        <dbReference type="SAM" id="SignalP"/>
    </source>
</evidence>
<keyword evidence="1" id="KW-0732">Signal</keyword>
<evidence type="ECO:0000313" key="2">
    <source>
        <dbReference type="EMBL" id="ESK87941.1"/>
    </source>
</evidence>
<dbReference type="Proteomes" id="UP000017559">
    <property type="component" value="Unassembled WGS sequence"/>
</dbReference>
<protein>
    <submittedName>
        <fullName evidence="2">Uncharacterized protein</fullName>
    </submittedName>
</protein>
<name>V2X582_MONRO</name>
<accession>V2X582</accession>
<reference evidence="2 3" key="1">
    <citation type="journal article" date="2014" name="BMC Genomics">
        <title>Genome and secretome analysis of the hemibiotrophic fungal pathogen, Moniliophthora roreri, which causes frosty pod rot disease of cacao: mechanisms of the biotrophic and necrotrophic phases.</title>
        <authorList>
            <person name="Meinhardt L.W."/>
            <person name="Costa G.G.L."/>
            <person name="Thomazella D.P.T."/>
            <person name="Teixeira P.J.P.L."/>
            <person name="Carazzolle M.F."/>
            <person name="Schuster S.C."/>
            <person name="Carlson J.E."/>
            <person name="Guiltinan M.J."/>
            <person name="Mieczkowski P."/>
            <person name="Farmer A."/>
            <person name="Ramaraj T."/>
            <person name="Crozier J."/>
            <person name="Davis R.E."/>
            <person name="Shao J."/>
            <person name="Melnick R.L."/>
            <person name="Pereira G.A.G."/>
            <person name="Bailey B.A."/>
        </authorList>
    </citation>
    <scope>NUCLEOTIDE SEQUENCE [LARGE SCALE GENOMIC DNA]</scope>
    <source>
        <strain evidence="2 3">MCA 2997</strain>
    </source>
</reference>
<organism evidence="2 3">
    <name type="scientific">Moniliophthora roreri (strain MCA 2997)</name>
    <name type="common">Cocoa frosty pod rot fungus</name>
    <name type="synonym">Crinipellis roreri</name>
    <dbReference type="NCBI Taxonomy" id="1381753"/>
    <lineage>
        <taxon>Eukaryota</taxon>
        <taxon>Fungi</taxon>
        <taxon>Dikarya</taxon>
        <taxon>Basidiomycota</taxon>
        <taxon>Agaricomycotina</taxon>
        <taxon>Agaricomycetes</taxon>
        <taxon>Agaricomycetidae</taxon>
        <taxon>Agaricales</taxon>
        <taxon>Marasmiineae</taxon>
        <taxon>Marasmiaceae</taxon>
        <taxon>Moniliophthora</taxon>
    </lineage>
</organism>
<evidence type="ECO:0000313" key="3">
    <source>
        <dbReference type="Proteomes" id="UP000017559"/>
    </source>
</evidence>
<comment type="caution">
    <text evidence="2">The sequence shown here is derived from an EMBL/GenBank/DDBJ whole genome shotgun (WGS) entry which is preliminary data.</text>
</comment>
<sequence length="674" mass="73231">MFSKARLLALLSFAGLVLTVPAPADPCATIGGQKWVAPRDLKACYESFKVDPALKDNILTVIERTLSFHTSVNYQIQAPPPFEKDVHEDIIADLERIRKQPYASEYDFHVDVSRALKRFQDGHCVWVNSCYDSAFLNYLPVPLVLLTDAYGEQSVTIAPEAFLVASTEFADQIDVWQNALPGKLKGQLASLNGAKVLAINGKDPWDAINANAAITGSYQGFGTRQNSFFASYQRSTTTFNYILGNFAQQALPLAESVSLRIIRVNETAPEVIQLPYRARINGAANFTDGASYRAKNCVAKAGTNGVDIYATSPAPAPENKEVAKFQQQPPTPLSRKQLLNVMLDDTPLTNVVLPQELQPTSPPLEGSFGVGAFYMLDDKTGILALGSFSGADFDVMQQGLLDGLVGLKSKGAERLIVDVSNNGGGFICVAHWLHRIIAGPKDTTVPQAGLDTKARNPPLAREIVNAIITQNRDPQNQLLYNPIQWVNASNQPFNADDNWLIPPVNVTVNGRADQFSQRLGQECQPGSFIPTPPDTALFDTTKVAIVSNGRCASSCSLFSITMAKLEGATTVVLGGKKDVKQEYCGTVGGQSTDFSTIDTEIKTAHLKDDPAAPPDLLVNGVQGITWRLGFGLEDKEAPEEWQDHPADINLPLTADIVNNPVKVWQTVSKLVFDS</sequence>
<dbReference type="STRING" id="1381753.V2X582"/>
<dbReference type="HOGENOM" id="CLU_019851_0_0_1"/>
<dbReference type="SUPFAM" id="SSF52096">
    <property type="entry name" value="ClpP/crotonase"/>
    <property type="match status" value="1"/>
</dbReference>
<dbReference type="InterPro" id="IPR029045">
    <property type="entry name" value="ClpP/crotonase-like_dom_sf"/>
</dbReference>
<dbReference type="InterPro" id="IPR052766">
    <property type="entry name" value="S41A_metabolite_peptidase"/>
</dbReference>